<dbReference type="Proteomes" id="UP001597307">
    <property type="component" value="Unassembled WGS sequence"/>
</dbReference>
<dbReference type="SUPFAM" id="SSF55729">
    <property type="entry name" value="Acyl-CoA N-acyltransferases (Nat)"/>
    <property type="match status" value="1"/>
</dbReference>
<sequence>MTVSNQPWRHPKHEASDLSLIVVPAPVLHSLAQNEVLPEGISLTPYLVGDECIGLWRMRSLQVRNTASDIPWITRFVCITGIAVPIGLAGFHGVPDADGMVEVGYRIDPNYRRRGYARRALEILLSVAQAQSEVRTVRATISPENTASRTLIEDYGFQAVGEQWDEEDGLEIIFEAAA</sequence>
<reference evidence="3" key="1">
    <citation type="journal article" date="2019" name="Int. J. Syst. Evol. Microbiol.">
        <title>The Global Catalogue of Microorganisms (GCM) 10K type strain sequencing project: providing services to taxonomists for standard genome sequencing and annotation.</title>
        <authorList>
            <consortium name="The Broad Institute Genomics Platform"/>
            <consortium name="The Broad Institute Genome Sequencing Center for Infectious Disease"/>
            <person name="Wu L."/>
            <person name="Ma J."/>
        </authorList>
    </citation>
    <scope>NUCLEOTIDE SEQUENCE [LARGE SCALE GENOMIC DNA]</scope>
    <source>
        <strain evidence="3">JCM 11496</strain>
    </source>
</reference>
<keyword evidence="2" id="KW-0012">Acyltransferase</keyword>
<dbReference type="PANTHER" id="PTHR43441:SF6">
    <property type="entry name" value="N-ACETYLTRANSFERASE DOMAIN-CONTAINING PROTEIN"/>
    <property type="match status" value="1"/>
</dbReference>
<gene>
    <name evidence="2" type="ORF">ACFSFX_12780</name>
</gene>
<dbReference type="RefSeq" id="WP_343879534.1">
    <property type="nucleotide sequence ID" value="NZ_BAAAIJ010000036.1"/>
</dbReference>
<dbReference type="InterPro" id="IPR000182">
    <property type="entry name" value="GNAT_dom"/>
</dbReference>
<evidence type="ECO:0000313" key="3">
    <source>
        <dbReference type="Proteomes" id="UP001597307"/>
    </source>
</evidence>
<name>A0ABW4Q9U1_9MICC</name>
<evidence type="ECO:0000313" key="2">
    <source>
        <dbReference type="EMBL" id="MFD1847467.1"/>
    </source>
</evidence>
<keyword evidence="3" id="KW-1185">Reference proteome</keyword>
<accession>A0ABW4Q9U1</accession>
<comment type="caution">
    <text evidence="2">The sequence shown here is derived from an EMBL/GenBank/DDBJ whole genome shotgun (WGS) entry which is preliminary data.</text>
</comment>
<keyword evidence="2" id="KW-0808">Transferase</keyword>
<dbReference type="EC" id="2.3.-.-" evidence="2"/>
<dbReference type="Gene3D" id="3.40.630.30">
    <property type="match status" value="1"/>
</dbReference>
<dbReference type="PROSITE" id="PS51186">
    <property type="entry name" value="GNAT"/>
    <property type="match status" value="1"/>
</dbReference>
<dbReference type="Pfam" id="PF13302">
    <property type="entry name" value="Acetyltransf_3"/>
    <property type="match status" value="1"/>
</dbReference>
<feature type="domain" description="N-acetyltransferase" evidence="1">
    <location>
        <begin position="85"/>
        <end position="177"/>
    </location>
</feature>
<protein>
    <submittedName>
        <fullName evidence="2">GNAT family N-acetyltransferase</fullName>
        <ecNumber evidence="2">2.3.-.-</ecNumber>
    </submittedName>
</protein>
<organism evidence="2 3">
    <name type="scientific">Arthrobacter flavus</name>
    <dbReference type="NCBI Taxonomy" id="95172"/>
    <lineage>
        <taxon>Bacteria</taxon>
        <taxon>Bacillati</taxon>
        <taxon>Actinomycetota</taxon>
        <taxon>Actinomycetes</taxon>
        <taxon>Micrococcales</taxon>
        <taxon>Micrococcaceae</taxon>
        <taxon>Arthrobacter</taxon>
    </lineage>
</organism>
<dbReference type="InterPro" id="IPR051908">
    <property type="entry name" value="Ribosomal_N-acetyltransferase"/>
</dbReference>
<dbReference type="InterPro" id="IPR016181">
    <property type="entry name" value="Acyl_CoA_acyltransferase"/>
</dbReference>
<dbReference type="GO" id="GO:0016746">
    <property type="term" value="F:acyltransferase activity"/>
    <property type="evidence" value="ECO:0007669"/>
    <property type="project" value="UniProtKB-KW"/>
</dbReference>
<proteinExistence type="predicted"/>
<dbReference type="EMBL" id="JBHUGA010000052">
    <property type="protein sequence ID" value="MFD1847467.1"/>
    <property type="molecule type" value="Genomic_DNA"/>
</dbReference>
<dbReference type="PANTHER" id="PTHR43441">
    <property type="entry name" value="RIBOSOMAL-PROTEIN-SERINE ACETYLTRANSFERASE"/>
    <property type="match status" value="1"/>
</dbReference>
<evidence type="ECO:0000259" key="1">
    <source>
        <dbReference type="PROSITE" id="PS51186"/>
    </source>
</evidence>